<sequence length="671" mass="74536">METLDFVVIGAGWYGLAAAKTHHKLHPQNSLALFEQASSAGGVWAEHRLYPGLKSNNMLGTYEYPDFPMDPETFGVLPGQHIPGRVLHDYLTKFAETFGILDKIRFRHKILSAEHQTNGGWLLTVLIGKGGEEVQVLAKKLVVATGLTSEAFLPNFDGQETFGAPIFHGKDFLQHADTLDSAKSVTVFGGTKSAWDLVYAYAIKGIKTRNFYHGTAIGRGITNNFWSVLGNDVITLNKLDSHPELKKLKPWSEAMFTASSFSILNYETDFFDLIRDGTVDVHIADLAKLSPSTVHLSDGSSLKSDALCCATGWKQFQPIKFLPEGIEKDLGIPHAPSADSFPPAEMTETIDKEILDRWPRLGGQPVQNKKMRPLVETEGVSTTEAVNPYTPLTPYVLHRFMVPPSPKLLAHRDIAFAGVLMNFTVAMISHAQSLWIDAYFHDQLPSVREAASDPKALQKLRYETALHSRFCKWRYPAGHGDKFPDFVFDAVPYIDQLVGDLGLKVYRKNGIIAEASEPYGPDDYKTLVDEWMEKQAAGPMKTNGNLDLGKQDLQRLLQKRQRLAETPVEVPNDMRRRGHAPSLMAALVFAQEEADTAVCISPDGLLLTCAHCLVETADAFDLSRSHWLLFASFQVVEARRLTRPRPLEDRSSPTNTLITSIINIKEGPLSV</sequence>
<gene>
    <name evidence="5" type="primary">ethA</name>
    <name evidence="5" type="ORF">CTA1_3643</name>
</gene>
<comment type="caution">
    <text evidence="5">The sequence shown here is derived from an EMBL/GenBank/DDBJ whole genome shotgun (WGS) entry which is preliminary data.</text>
</comment>
<keyword evidence="2" id="KW-0285">Flavoprotein</keyword>
<dbReference type="Gene3D" id="3.50.50.60">
    <property type="entry name" value="FAD/NAD(P)-binding domain"/>
    <property type="match status" value="1"/>
</dbReference>
<evidence type="ECO:0000256" key="3">
    <source>
        <dbReference type="ARBA" id="ARBA00022827"/>
    </source>
</evidence>
<dbReference type="InterPro" id="IPR020946">
    <property type="entry name" value="Flavin_mOase-like"/>
</dbReference>
<dbReference type="EMBL" id="PJEX01000366">
    <property type="protein sequence ID" value="TKW50724.1"/>
    <property type="molecule type" value="Genomic_DNA"/>
</dbReference>
<dbReference type="SUPFAM" id="SSF51905">
    <property type="entry name" value="FAD/NAD(P)-binding domain"/>
    <property type="match status" value="1"/>
</dbReference>
<proteinExistence type="inferred from homology"/>
<evidence type="ECO:0000256" key="1">
    <source>
        <dbReference type="ARBA" id="ARBA00009183"/>
    </source>
</evidence>
<name>A0A4U6X6K9_9PEZI</name>
<keyword evidence="4" id="KW-0560">Oxidoreductase</keyword>
<dbReference type="GO" id="GO:0004499">
    <property type="term" value="F:N,N-dimethylaniline monooxygenase activity"/>
    <property type="evidence" value="ECO:0007669"/>
    <property type="project" value="InterPro"/>
</dbReference>
<dbReference type="Pfam" id="PF00743">
    <property type="entry name" value="FMO-like"/>
    <property type="match status" value="1"/>
</dbReference>
<evidence type="ECO:0000256" key="2">
    <source>
        <dbReference type="ARBA" id="ARBA00022630"/>
    </source>
</evidence>
<keyword evidence="6" id="KW-1185">Reference proteome</keyword>
<dbReference type="Proteomes" id="UP000310108">
    <property type="component" value="Unassembled WGS sequence"/>
</dbReference>
<dbReference type="InterPro" id="IPR036188">
    <property type="entry name" value="FAD/NAD-bd_sf"/>
</dbReference>
<keyword evidence="3" id="KW-0274">FAD</keyword>
<evidence type="ECO:0000313" key="5">
    <source>
        <dbReference type="EMBL" id="TKW50724.1"/>
    </source>
</evidence>
<protein>
    <submittedName>
        <fullName evidence="5">FAD-containing monooxygenase EthA</fullName>
    </submittedName>
</protein>
<dbReference type="GO" id="GO:0050661">
    <property type="term" value="F:NADP binding"/>
    <property type="evidence" value="ECO:0007669"/>
    <property type="project" value="InterPro"/>
</dbReference>
<organism evidence="5 6">
    <name type="scientific">Colletotrichum tanaceti</name>
    <dbReference type="NCBI Taxonomy" id="1306861"/>
    <lineage>
        <taxon>Eukaryota</taxon>
        <taxon>Fungi</taxon>
        <taxon>Dikarya</taxon>
        <taxon>Ascomycota</taxon>
        <taxon>Pezizomycotina</taxon>
        <taxon>Sordariomycetes</taxon>
        <taxon>Hypocreomycetidae</taxon>
        <taxon>Glomerellales</taxon>
        <taxon>Glomerellaceae</taxon>
        <taxon>Colletotrichum</taxon>
        <taxon>Colletotrichum destructivum species complex</taxon>
    </lineage>
</organism>
<dbReference type="GO" id="GO:0050660">
    <property type="term" value="F:flavin adenine dinucleotide binding"/>
    <property type="evidence" value="ECO:0007669"/>
    <property type="project" value="InterPro"/>
</dbReference>
<dbReference type="AlphaFoldDB" id="A0A4U6X6K9"/>
<reference evidence="5 6" key="1">
    <citation type="journal article" date="2019" name="PLoS ONE">
        <title>Comparative genome analysis indicates high evolutionary potential of pathogenicity genes in Colletotrichum tanaceti.</title>
        <authorList>
            <person name="Lelwala R.V."/>
            <person name="Korhonen P.K."/>
            <person name="Young N.D."/>
            <person name="Scott J.B."/>
            <person name="Ades P.A."/>
            <person name="Gasser R.B."/>
            <person name="Taylor P.W.J."/>
        </authorList>
    </citation>
    <scope>NUCLEOTIDE SEQUENCE [LARGE SCALE GENOMIC DNA]</scope>
    <source>
        <strain evidence="5">BRIP57314</strain>
    </source>
</reference>
<keyword evidence="5" id="KW-0503">Monooxygenase</keyword>
<dbReference type="PANTHER" id="PTHR23023">
    <property type="entry name" value="DIMETHYLANILINE MONOOXYGENASE"/>
    <property type="match status" value="1"/>
</dbReference>
<evidence type="ECO:0000313" key="6">
    <source>
        <dbReference type="Proteomes" id="UP000310108"/>
    </source>
</evidence>
<evidence type="ECO:0000256" key="4">
    <source>
        <dbReference type="ARBA" id="ARBA00023002"/>
    </source>
</evidence>
<comment type="similarity">
    <text evidence="1">Belongs to the FMO family.</text>
</comment>
<dbReference type="InterPro" id="IPR050346">
    <property type="entry name" value="FMO-like"/>
</dbReference>
<accession>A0A4U6X6K9</accession>